<dbReference type="GO" id="GO:0005829">
    <property type="term" value="C:cytosol"/>
    <property type="evidence" value="ECO:0007669"/>
    <property type="project" value="TreeGrafter"/>
</dbReference>
<dbReference type="PANTHER" id="PTHR42695">
    <property type="entry name" value="GLUTAMINE AMIDOTRANSFERASE YLR126C-RELATED"/>
    <property type="match status" value="1"/>
</dbReference>
<evidence type="ECO:0000259" key="1">
    <source>
        <dbReference type="Pfam" id="PF00117"/>
    </source>
</evidence>
<dbReference type="GO" id="GO:0016787">
    <property type="term" value="F:hydrolase activity"/>
    <property type="evidence" value="ECO:0007669"/>
    <property type="project" value="UniProtKB-KW"/>
</dbReference>
<protein>
    <submittedName>
        <fullName evidence="2">Gamma-glutamyl-gamma-aminobutyrate hydrolase family protein</fullName>
    </submittedName>
</protein>
<keyword evidence="2" id="KW-0378">Hydrolase</keyword>
<organism evidence="2 3">
    <name type="scientific">Marivibrio halodurans</name>
    <dbReference type="NCBI Taxonomy" id="2039722"/>
    <lineage>
        <taxon>Bacteria</taxon>
        <taxon>Pseudomonadati</taxon>
        <taxon>Pseudomonadota</taxon>
        <taxon>Alphaproteobacteria</taxon>
        <taxon>Rhodospirillales</taxon>
        <taxon>Rhodospirillaceae</taxon>
        <taxon>Marivibrio</taxon>
    </lineage>
</organism>
<sequence length="241" mass="25922">MSDMMRIGILEAGRPAPALLETHGDYIAMFESLLAPAMPEAEFLGYAAIDGHLPRSLDEADGWLITGSAFGVYDRDPWIGALKKFAREAIDRGQPVFGICFGHQLVAEIMGGRAEKSDAGWGIGVHDYAVRAPADWMADAPSRFGNLVSHQDQVTVPPPGAKLLAGSDFCPNAMLEILPNAATLQSHPEMPAAYCRDLYESRRERIGAATVDEALASLANPIDAALVAGWIGNFFRKNLNG</sequence>
<dbReference type="PANTHER" id="PTHR42695:SF5">
    <property type="entry name" value="GLUTAMINE AMIDOTRANSFERASE YLR126C-RELATED"/>
    <property type="match status" value="1"/>
</dbReference>
<keyword evidence="3" id="KW-1185">Reference proteome</keyword>
<dbReference type="PROSITE" id="PS51273">
    <property type="entry name" value="GATASE_TYPE_1"/>
    <property type="match status" value="1"/>
</dbReference>
<dbReference type="SUPFAM" id="SSF52317">
    <property type="entry name" value="Class I glutamine amidotransferase-like"/>
    <property type="match status" value="1"/>
</dbReference>
<dbReference type="CDD" id="cd01741">
    <property type="entry name" value="GATase1_1"/>
    <property type="match status" value="1"/>
</dbReference>
<dbReference type="Proteomes" id="UP000672602">
    <property type="component" value="Unassembled WGS sequence"/>
</dbReference>
<name>A0A8J7S5C3_9PROT</name>
<gene>
    <name evidence="2" type="ORF">KAJ83_18885</name>
</gene>
<dbReference type="Gene3D" id="3.40.50.880">
    <property type="match status" value="1"/>
</dbReference>
<proteinExistence type="predicted"/>
<accession>A0A8J7S5C3</accession>
<evidence type="ECO:0000313" key="3">
    <source>
        <dbReference type="Proteomes" id="UP000672602"/>
    </source>
</evidence>
<evidence type="ECO:0000313" key="2">
    <source>
        <dbReference type="EMBL" id="MBP5859094.1"/>
    </source>
</evidence>
<comment type="caution">
    <text evidence="2">The sequence shown here is derived from an EMBL/GenBank/DDBJ whole genome shotgun (WGS) entry which is preliminary data.</text>
</comment>
<dbReference type="EMBL" id="JAGMWN010000014">
    <property type="protein sequence ID" value="MBP5859094.1"/>
    <property type="molecule type" value="Genomic_DNA"/>
</dbReference>
<dbReference type="InterPro" id="IPR029062">
    <property type="entry name" value="Class_I_gatase-like"/>
</dbReference>
<reference evidence="2" key="1">
    <citation type="submission" date="2021-04" db="EMBL/GenBank/DDBJ databases">
        <authorList>
            <person name="Zhang D.-C."/>
        </authorList>
    </citation>
    <scope>NUCLEOTIDE SEQUENCE</scope>
    <source>
        <strain evidence="2">CGMCC 1.15697</strain>
    </source>
</reference>
<dbReference type="AlphaFoldDB" id="A0A8J7S5C3"/>
<dbReference type="Pfam" id="PF00117">
    <property type="entry name" value="GATase"/>
    <property type="match status" value="1"/>
</dbReference>
<dbReference type="InterPro" id="IPR017926">
    <property type="entry name" value="GATASE"/>
</dbReference>
<feature type="domain" description="Glutamine amidotransferase" evidence="1">
    <location>
        <begin position="59"/>
        <end position="190"/>
    </location>
</feature>
<dbReference type="InterPro" id="IPR044992">
    <property type="entry name" value="ChyE-like"/>
</dbReference>